<feature type="non-terminal residue" evidence="6">
    <location>
        <position position="893"/>
    </location>
</feature>
<dbReference type="InterPro" id="IPR006644">
    <property type="entry name" value="Cadg"/>
</dbReference>
<dbReference type="PROSITE" id="PS51257">
    <property type="entry name" value="PROKAR_LIPOPROTEIN"/>
    <property type="match status" value="1"/>
</dbReference>
<gene>
    <name evidence="6" type="ORF">E6K76_00705</name>
</gene>
<reference evidence="6 7" key="1">
    <citation type="journal article" date="2019" name="Nat. Microbiol.">
        <title>Mediterranean grassland soil C-N compound turnover is dependent on rainfall and depth, and is mediated by genomically divergent microorganisms.</title>
        <authorList>
            <person name="Diamond S."/>
            <person name="Andeer P.F."/>
            <person name="Li Z."/>
            <person name="Crits-Christoph A."/>
            <person name="Burstein D."/>
            <person name="Anantharaman K."/>
            <person name="Lane K.R."/>
            <person name="Thomas B.C."/>
            <person name="Pan C."/>
            <person name="Northen T.R."/>
            <person name="Banfield J.F."/>
        </authorList>
    </citation>
    <scope>NUCLEOTIDE SEQUENCE [LARGE SCALE GENOMIC DNA]</scope>
    <source>
        <strain evidence="6">WS_6</strain>
    </source>
</reference>
<dbReference type="GO" id="GO:0005509">
    <property type="term" value="F:calcium ion binding"/>
    <property type="evidence" value="ECO:0007669"/>
    <property type="project" value="InterPro"/>
</dbReference>
<dbReference type="InterPro" id="IPR013783">
    <property type="entry name" value="Ig-like_fold"/>
</dbReference>
<name>A0A538TAV5_UNCEI</name>
<dbReference type="InterPro" id="IPR015919">
    <property type="entry name" value="Cadherin-like_sf"/>
</dbReference>
<proteinExistence type="predicted"/>
<evidence type="ECO:0000313" key="7">
    <source>
        <dbReference type="Proteomes" id="UP000316852"/>
    </source>
</evidence>
<organism evidence="6 7">
    <name type="scientific">Eiseniibacteriota bacterium</name>
    <dbReference type="NCBI Taxonomy" id="2212470"/>
    <lineage>
        <taxon>Bacteria</taxon>
        <taxon>Candidatus Eiseniibacteriota</taxon>
    </lineage>
</organism>
<dbReference type="PANTHER" id="PTHR24026:SF126">
    <property type="entry name" value="PROTOCADHERIN FAT 4"/>
    <property type="match status" value="1"/>
</dbReference>
<dbReference type="SUPFAM" id="SSF49313">
    <property type="entry name" value="Cadherin-like"/>
    <property type="match status" value="3"/>
</dbReference>
<feature type="region of interest" description="Disordered" evidence="3">
    <location>
        <begin position="261"/>
        <end position="281"/>
    </location>
</feature>
<dbReference type="InterPro" id="IPR002126">
    <property type="entry name" value="Cadherin-like_dom"/>
</dbReference>
<comment type="caution">
    <text evidence="6">The sequence shown here is derived from an EMBL/GenBank/DDBJ whole genome shotgun (WGS) entry which is preliminary data.</text>
</comment>
<feature type="chain" id="PRO_5021914507" description="Cadherin domain-containing protein" evidence="4">
    <location>
        <begin position="25"/>
        <end position="893"/>
    </location>
</feature>
<dbReference type="SMART" id="SM00736">
    <property type="entry name" value="CADG"/>
    <property type="match status" value="1"/>
</dbReference>
<keyword evidence="2" id="KW-0472">Membrane</keyword>
<keyword evidence="1" id="KW-0812">Transmembrane</keyword>
<feature type="compositionally biased region" description="Polar residues" evidence="3">
    <location>
        <begin position="265"/>
        <end position="281"/>
    </location>
</feature>
<dbReference type="Pfam" id="PF05345">
    <property type="entry name" value="He_PIG"/>
    <property type="match status" value="2"/>
</dbReference>
<dbReference type="GO" id="GO:0005886">
    <property type="term" value="C:plasma membrane"/>
    <property type="evidence" value="ECO:0007669"/>
    <property type="project" value="UniProtKB-SubCell"/>
</dbReference>
<evidence type="ECO:0000313" key="6">
    <source>
        <dbReference type="EMBL" id="TMQ60769.1"/>
    </source>
</evidence>
<evidence type="ECO:0000256" key="2">
    <source>
        <dbReference type="ARBA" id="ARBA00022989"/>
    </source>
</evidence>
<evidence type="ECO:0000256" key="4">
    <source>
        <dbReference type="SAM" id="SignalP"/>
    </source>
</evidence>
<dbReference type="Gene3D" id="2.60.40.10">
    <property type="entry name" value="Immunoglobulins"/>
    <property type="match status" value="6"/>
</dbReference>
<keyword evidence="4" id="KW-0732">Signal</keyword>
<dbReference type="GO" id="GO:0007156">
    <property type="term" value="P:homophilic cell adhesion via plasma membrane adhesion molecules"/>
    <property type="evidence" value="ECO:0007669"/>
    <property type="project" value="InterPro"/>
</dbReference>
<sequence length="893" mass="88764">MKAAVRLVALGVLISACFAGTATAQYIKILSDNPTDNTKMRATGTTILTIILDSSHDKNGSPQTCNSHTSPPATCGAAPDTRPLDVGSYTILLARTGGGTVTWGTFTPADAAYTPFGGQKTTDHDCSIDFQRTFGTFTPAGLFTIGSIPVTILSGSPGVEVANHPIDADPNLPTTFVGTPNCDGFVLGFNSYLLGDPNVACSGDWYDRDGVSGPTGGNAFPDITAPATASAAEGTAMTPIMATATDADATNTLTITQSGKPADLTFTSTPGVSPRTATISGTPGFSDAGSYNILWRVSDGAGGTDSTNTVLTIANTNQAPTLSQPANMTVNEGVTADQAITGTDPDGDALTFTKTAGPTYVTVTTTNATTGSIHLMPGFSDAGTAAATVRASDGSLNSDKTLTVTVNNVNRPPTLGTITNMTVTEGGTADQALTGFDPDGTALTFTKATGPAFMTVTTTNATTGSVHLAPASGDAAGSPYSASASASDGSLSDTKSFSITVNAGVPQNRAPTLNAIANMTVAQAGTADQVITGSDADGNALTFAKSAGPTFVTVTTTNPTTGNVHAAPGFGDAAGPYPVTVTATDNGTPALSDSKSFTVTVTAGANRAPTLNAIANMTVDEGATANQVITGSDPDGDALTFAKGAGPAYMTVTTTNATSGSIHLAPGFSDSGTAAATVTATDNGSPPLSDSKSFTITVNNVNRGPSLNAVANMTVTEGGTADQIITGSDPDGDALTFTKATGPAFMTVTTTNATTGSVHVAPGTGDAVGSPYSASASASDGSLSDTKSFSITVNAAAPGNRAPTLNAIANMTVDEGATADQVITGSDPDGDALTFTKAAGPGYVTVTTTNATTGSIHLAPGFSDSGTAAATVRASDGALSDEKSFTITVSNVN</sequence>
<accession>A0A538TAV5</accession>
<dbReference type="Pfam" id="PF17963">
    <property type="entry name" value="Big_9"/>
    <property type="match status" value="2"/>
</dbReference>
<dbReference type="PROSITE" id="PS50268">
    <property type="entry name" value="CADHERIN_2"/>
    <property type="match status" value="1"/>
</dbReference>
<evidence type="ECO:0000259" key="5">
    <source>
        <dbReference type="PROSITE" id="PS50268"/>
    </source>
</evidence>
<dbReference type="AlphaFoldDB" id="A0A538TAV5"/>
<protein>
    <recommendedName>
        <fullName evidence="5">Cadherin domain-containing protein</fullName>
    </recommendedName>
</protein>
<feature type="signal peptide" evidence="4">
    <location>
        <begin position="1"/>
        <end position="24"/>
    </location>
</feature>
<dbReference type="Proteomes" id="UP000316852">
    <property type="component" value="Unassembled WGS sequence"/>
</dbReference>
<evidence type="ECO:0000256" key="1">
    <source>
        <dbReference type="ARBA" id="ARBA00022692"/>
    </source>
</evidence>
<keyword evidence="2" id="KW-1133">Transmembrane helix</keyword>
<evidence type="ECO:0000256" key="3">
    <source>
        <dbReference type="SAM" id="MobiDB-lite"/>
    </source>
</evidence>
<dbReference type="EMBL" id="VBOW01000011">
    <property type="protein sequence ID" value="TMQ60769.1"/>
    <property type="molecule type" value="Genomic_DNA"/>
</dbReference>
<dbReference type="PANTHER" id="PTHR24026">
    <property type="entry name" value="FAT ATYPICAL CADHERIN-RELATED"/>
    <property type="match status" value="1"/>
</dbReference>
<feature type="domain" description="Cadherin" evidence="5">
    <location>
        <begin position="611"/>
        <end position="707"/>
    </location>
</feature>